<evidence type="ECO:0000256" key="3">
    <source>
        <dbReference type="ARBA" id="ARBA00022989"/>
    </source>
</evidence>
<feature type="transmembrane region" description="Helical" evidence="5">
    <location>
        <begin position="131"/>
        <end position="152"/>
    </location>
</feature>
<dbReference type="CDD" id="cd17317">
    <property type="entry name" value="MFS_SLC22"/>
    <property type="match status" value="1"/>
</dbReference>
<evidence type="ECO:0000313" key="7">
    <source>
        <dbReference type="Proteomes" id="UP001353858"/>
    </source>
</evidence>
<organism evidence="6 7">
    <name type="scientific">Aquatica leii</name>
    <dbReference type="NCBI Taxonomy" id="1421715"/>
    <lineage>
        <taxon>Eukaryota</taxon>
        <taxon>Metazoa</taxon>
        <taxon>Ecdysozoa</taxon>
        <taxon>Arthropoda</taxon>
        <taxon>Hexapoda</taxon>
        <taxon>Insecta</taxon>
        <taxon>Pterygota</taxon>
        <taxon>Neoptera</taxon>
        <taxon>Endopterygota</taxon>
        <taxon>Coleoptera</taxon>
        <taxon>Polyphaga</taxon>
        <taxon>Elateriformia</taxon>
        <taxon>Elateroidea</taxon>
        <taxon>Lampyridae</taxon>
        <taxon>Luciolinae</taxon>
        <taxon>Aquatica</taxon>
    </lineage>
</organism>
<sequence>MDLDEILLEIGEFGRYQKLILWLILLPSVFPCGFHAYNQLFMAAKPDHWCRVPELKNLTTDLAKNLSIPQEEKDGIQHFSQCSMFNQNYSTDNLVSYTNKTISCQNGWIYDKSVYKNSVITEWDLVCEKGLAPTLALVIFGIAGLIGNYIFGYVQDGLGRKSAFYIYLFIQTVFGFATAFANNFYIWLLFRFGVAIELVGPKYRVTVTILLNIAYSLSLITLSIIVWAVRDWRMLAVVTTSPFLLIFCCYCIMPESPRWLLSQKKYEKAYKILRVMARVNKKTSKLTVSNLKKAIEDENAEITNQKQFGVLDLFRSPKLRLKTIIITFIWFTNTSVYVGLSYYAPGLGGDEFLNFFLAGAAELPTYLFLWPAMERCGRRSILCVTMIVGGFACLATFMTKSHSTITLVLYCIGKMGISSAFVVLPLIASEIYPTVVRGIGISISSVAGMLGPVFIPLINHLGAHALTLPLMIMGVLSIAGGICSMLLPETLNRRLPQTLEDGEKEGLVRFSCGFSRASNSNIEKIEEK</sequence>
<comment type="caution">
    <text evidence="6">The sequence shown here is derived from an EMBL/GenBank/DDBJ whole genome shotgun (WGS) entry which is preliminary data.</text>
</comment>
<dbReference type="Gene3D" id="1.20.1250.20">
    <property type="entry name" value="MFS general substrate transporter like domains"/>
    <property type="match status" value="1"/>
</dbReference>
<proteinExistence type="predicted"/>
<dbReference type="InterPro" id="IPR036259">
    <property type="entry name" value="MFS_trans_sf"/>
</dbReference>
<feature type="transmembrane region" description="Helical" evidence="5">
    <location>
        <begin position="439"/>
        <end position="458"/>
    </location>
</feature>
<feature type="transmembrane region" description="Helical" evidence="5">
    <location>
        <begin position="405"/>
        <end position="427"/>
    </location>
</feature>
<keyword evidence="3 5" id="KW-1133">Transmembrane helix</keyword>
<dbReference type="GO" id="GO:0022857">
    <property type="term" value="F:transmembrane transporter activity"/>
    <property type="evidence" value="ECO:0007669"/>
    <property type="project" value="InterPro"/>
</dbReference>
<reference evidence="7" key="1">
    <citation type="submission" date="2023-01" db="EMBL/GenBank/DDBJ databases">
        <title>Key to firefly adult light organ development and bioluminescence: homeobox transcription factors regulate luciferase expression and transportation to peroxisome.</title>
        <authorList>
            <person name="Fu X."/>
        </authorList>
    </citation>
    <scope>NUCLEOTIDE SEQUENCE [LARGE SCALE GENOMIC DNA]</scope>
</reference>
<evidence type="ECO:0000256" key="1">
    <source>
        <dbReference type="ARBA" id="ARBA00004141"/>
    </source>
</evidence>
<gene>
    <name evidence="6" type="ORF">RN001_009189</name>
</gene>
<evidence type="ECO:0000256" key="5">
    <source>
        <dbReference type="SAM" id="Phobius"/>
    </source>
</evidence>
<evidence type="ECO:0000313" key="6">
    <source>
        <dbReference type="EMBL" id="KAK4876683.1"/>
    </source>
</evidence>
<comment type="subcellular location">
    <subcellularLocation>
        <location evidence="1">Membrane</location>
        <topology evidence="1">Multi-pass membrane protein</topology>
    </subcellularLocation>
</comment>
<keyword evidence="7" id="KW-1185">Reference proteome</keyword>
<accession>A0AAN7P6A5</accession>
<protein>
    <recommendedName>
        <fullName evidence="8">Organic cation transporter 1</fullName>
    </recommendedName>
</protein>
<keyword evidence="4 5" id="KW-0472">Membrane</keyword>
<dbReference type="EMBL" id="JARPUR010000004">
    <property type="protein sequence ID" value="KAK4876683.1"/>
    <property type="molecule type" value="Genomic_DNA"/>
</dbReference>
<feature type="transmembrane region" description="Helical" evidence="5">
    <location>
        <begin position="464"/>
        <end position="487"/>
    </location>
</feature>
<feature type="transmembrane region" description="Helical" evidence="5">
    <location>
        <begin position="321"/>
        <end position="340"/>
    </location>
</feature>
<dbReference type="Pfam" id="PF00083">
    <property type="entry name" value="Sugar_tr"/>
    <property type="match status" value="1"/>
</dbReference>
<dbReference type="InterPro" id="IPR005828">
    <property type="entry name" value="MFS_sugar_transport-like"/>
</dbReference>
<keyword evidence="2 5" id="KW-0812">Transmembrane</keyword>
<name>A0AAN7P6A5_9COLE</name>
<feature type="transmembrane region" description="Helical" evidence="5">
    <location>
        <begin position="164"/>
        <end position="188"/>
    </location>
</feature>
<feature type="transmembrane region" description="Helical" evidence="5">
    <location>
        <begin position="20"/>
        <end position="37"/>
    </location>
</feature>
<dbReference type="GO" id="GO:0016020">
    <property type="term" value="C:membrane"/>
    <property type="evidence" value="ECO:0007669"/>
    <property type="project" value="UniProtKB-SubCell"/>
</dbReference>
<dbReference type="Proteomes" id="UP001353858">
    <property type="component" value="Unassembled WGS sequence"/>
</dbReference>
<feature type="transmembrane region" description="Helical" evidence="5">
    <location>
        <begin position="381"/>
        <end position="399"/>
    </location>
</feature>
<feature type="transmembrane region" description="Helical" evidence="5">
    <location>
        <begin position="209"/>
        <end position="229"/>
    </location>
</feature>
<evidence type="ECO:0000256" key="2">
    <source>
        <dbReference type="ARBA" id="ARBA00022692"/>
    </source>
</evidence>
<dbReference type="AlphaFoldDB" id="A0AAN7P6A5"/>
<dbReference type="SUPFAM" id="SSF103473">
    <property type="entry name" value="MFS general substrate transporter"/>
    <property type="match status" value="1"/>
</dbReference>
<evidence type="ECO:0008006" key="8">
    <source>
        <dbReference type="Google" id="ProtNLM"/>
    </source>
</evidence>
<feature type="transmembrane region" description="Helical" evidence="5">
    <location>
        <begin position="352"/>
        <end position="369"/>
    </location>
</feature>
<dbReference type="PANTHER" id="PTHR24064">
    <property type="entry name" value="SOLUTE CARRIER FAMILY 22 MEMBER"/>
    <property type="match status" value="1"/>
</dbReference>
<evidence type="ECO:0000256" key="4">
    <source>
        <dbReference type="ARBA" id="ARBA00023136"/>
    </source>
</evidence>